<evidence type="ECO:0000313" key="1">
    <source>
        <dbReference type="EMBL" id="KRR16002.1"/>
    </source>
</evidence>
<organism evidence="1 2">
    <name type="scientific">Bradyrhizobium jicamae</name>
    <dbReference type="NCBI Taxonomy" id="280332"/>
    <lineage>
        <taxon>Bacteria</taxon>
        <taxon>Pseudomonadati</taxon>
        <taxon>Pseudomonadota</taxon>
        <taxon>Alphaproteobacteria</taxon>
        <taxon>Hyphomicrobiales</taxon>
        <taxon>Nitrobacteraceae</taxon>
        <taxon>Bradyrhizobium</taxon>
    </lineage>
</organism>
<keyword evidence="2" id="KW-1185">Reference proteome</keyword>
<gene>
    <name evidence="1" type="ORF">CQ12_29060</name>
</gene>
<evidence type="ECO:0000313" key="2">
    <source>
        <dbReference type="Proteomes" id="UP000050863"/>
    </source>
</evidence>
<dbReference type="Proteomes" id="UP000050863">
    <property type="component" value="Unassembled WGS sequence"/>
</dbReference>
<accession>A0A0R3M6Z6</accession>
<comment type="caution">
    <text evidence="1">The sequence shown here is derived from an EMBL/GenBank/DDBJ whole genome shotgun (WGS) entry which is preliminary data.</text>
</comment>
<proteinExistence type="predicted"/>
<protein>
    <submittedName>
        <fullName evidence="1">Uncharacterized protein</fullName>
    </submittedName>
</protein>
<sequence>MAGPRRPALLSSLHAGYADDGVRQFPGGEQTQLVRFEDPQLMMMYRPLRDLGRQKEFDVGDGLSRNYRNACF</sequence>
<name>A0A0R3M6Z6_9BRAD</name>
<reference evidence="1 2" key="1">
    <citation type="submission" date="2014-03" db="EMBL/GenBank/DDBJ databases">
        <title>Bradyrhizobium valentinum sp. nov., isolated from effective nodules of Lupinus mariae-josephae, a lupine endemic of basic-lime soils in Eastern Spain.</title>
        <authorList>
            <person name="Duran D."/>
            <person name="Rey L."/>
            <person name="Navarro A."/>
            <person name="Busquets A."/>
            <person name="Imperial J."/>
            <person name="Ruiz-Argueso T."/>
        </authorList>
    </citation>
    <scope>NUCLEOTIDE SEQUENCE [LARGE SCALE GENOMIC DNA]</scope>
    <source>
        <strain evidence="1 2">PAC68</strain>
    </source>
</reference>
<dbReference type="AlphaFoldDB" id="A0A0R3M6Z6"/>
<dbReference type="EMBL" id="LLXZ01000001">
    <property type="protein sequence ID" value="KRR16002.1"/>
    <property type="molecule type" value="Genomic_DNA"/>
</dbReference>